<dbReference type="InterPro" id="IPR013083">
    <property type="entry name" value="Znf_RING/FYVE/PHD"/>
</dbReference>
<evidence type="ECO:0000256" key="1">
    <source>
        <dbReference type="ARBA" id="ARBA00004123"/>
    </source>
</evidence>
<evidence type="ECO:0000259" key="6">
    <source>
        <dbReference type="Pfam" id="PF16135"/>
    </source>
</evidence>
<keyword evidence="2" id="KW-0863">Zinc-finger</keyword>
<reference evidence="7" key="2">
    <citation type="submission" date="2019-07" db="EMBL/GenBank/DDBJ databases">
        <authorList>
            <person name="Yang Y."/>
            <person name="Bocs S."/>
            <person name="Baudouin L."/>
        </authorList>
    </citation>
    <scope>NUCLEOTIDE SEQUENCE</scope>
    <source>
        <tissue evidence="7">Spear leaf of Hainan Tall coconut</tissue>
    </source>
</reference>
<keyword evidence="2" id="KW-0479">Metal-binding</keyword>
<evidence type="ECO:0000313" key="8">
    <source>
        <dbReference type="Proteomes" id="UP000797356"/>
    </source>
</evidence>
<gene>
    <name evidence="7" type="ORF">COCNU_15G002770</name>
</gene>
<dbReference type="PANTHER" id="PTHR46508:SF2">
    <property type="entry name" value="INCREASED DNA METHYLATION 1"/>
    <property type="match status" value="1"/>
</dbReference>
<proteinExistence type="predicted"/>
<dbReference type="SUPFAM" id="SSF57903">
    <property type="entry name" value="FYVE/PHD zinc finger"/>
    <property type="match status" value="1"/>
</dbReference>
<evidence type="ECO:0000256" key="2">
    <source>
        <dbReference type="ARBA" id="ARBA00022771"/>
    </source>
</evidence>
<reference evidence="7" key="1">
    <citation type="journal article" date="2017" name="Gigascience">
        <title>The genome draft of coconut (Cocos nucifera).</title>
        <authorList>
            <person name="Xiao Y."/>
            <person name="Xu P."/>
            <person name="Fan H."/>
            <person name="Baudouin L."/>
            <person name="Xia W."/>
            <person name="Bocs S."/>
            <person name="Xu J."/>
            <person name="Li Q."/>
            <person name="Guo A."/>
            <person name="Zhou L."/>
            <person name="Li J."/>
            <person name="Wu Y."/>
            <person name="Ma Z."/>
            <person name="Armero A."/>
            <person name="Issali A.E."/>
            <person name="Liu N."/>
            <person name="Peng M."/>
            <person name="Yang Y."/>
        </authorList>
    </citation>
    <scope>NUCLEOTIDE SEQUENCE</scope>
    <source>
        <tissue evidence="7">Spear leaf of Hainan Tall coconut</tissue>
    </source>
</reference>
<dbReference type="EMBL" id="CM017886">
    <property type="protein sequence ID" value="KAG1369911.1"/>
    <property type="molecule type" value="Genomic_DNA"/>
</dbReference>
<sequence>MLEETVENLFGREIVRLAKDGFEGFWEERTIYAEVFFENCISNGRNSCDVSGTMKFQPDEGSKMKTLGNCNYETSAPTNVYSTKHSSRETLKHAKMSLREIGGSGYFVDSSSSWAGSDAQNMNVKQLKLSPVEDLSYKDKDMGQKLDDTCNGSMHLGTSNVIPSIFFSNSSDVCQQVPCRIVESFAQGFISSYHMIDVWGNLNGFDTNGDPKCKSKRGSDMFFAKAKSDNTTGSQQICTVKILESGKHVALGKRPLTWLCINQQAEESNILNSETVNAAKKVAFIRDLPSHLRSHAHHLLMEAGWEIEVRKRKDGKKIDFIYKLPGEGPCLYSLPKAWVSCGKVLSADTWALEEDENGRQWVTVDEFWFDLTDTLGHIEKGSQQPGKSLSLLDKWKILDPFMAVICIDKKIRALREGNALKAVNSATVMLTGNTNMILAEKGVGRVQDNLGKPDSHLLCRSKRSLLPNPMPDSQSKVQEGLCIQQVSVEQSCHALRNKHNYRRAKHKPYCGADVQNRSLRTLTKRIGKGFHDSKGFHGISSNAASIHNKTNQLCGNHKPSQRKSCISVPISFAENILLCKKINSVESKTQAPHSPRSVEDTCLNKSVDSSAEEGGLSSSRDGRLPVGNQPCGETTIDKQMPVVKRREKSAYQGRDGVCNKVELAHEDTWDSFVKRVNQPEKLESSVFPGGSVREGFSWEESDRKGGALDGPTLCEKVCTSVQEKKLHEVTQNKNSSEDSWSLLTQKAKKSSGDSGSLFIVNRASQHLMPEQQVLYLYPQEGTPCFSMDDRCRQQLFTCVSMPEAMERTNMQQQMQSSIYQLSLTGGHFRFGLDGSTAQNVNIPIQCIELNPAPKENPNLAEKVVQTIFIKDSEFHKENNAGTSRTSDSQMRQTSASISTKMAGNKSNKKISEVEAVKLTDINVGAKPTNRNCIEVLGLDIDGKVQNHLFPVNQIDNSVLRLESTSECLKNSDCLKKQCGDTSKIGVGHTAAVLEDGSAIKLRKRPPKSEIKVGMQSNKDKKFDPMMSLEDESRGTFSKVKTDNKIAGVQSTTCKDNAVKASSKISTSIMLSLSTYGGSVELINMSDNNKLPSEHFGEEKSDEDLCLANGESPDVGDNQGVIKAKKSEVHRENVHKRWRRVCQFDDDDDDDLLMAVIINKYYRSSNRNSASKTRLLKSNALRKFKSRKGGHKLLPQTARKGGKHSVDGKQLFLGARTVFCRLIEMGVISVNNVIQYRNPKNNTVVKDGRVTRDGILCKCCSKILSVSDFKFHSGFKLQRPSLNLFMGSGKPYTLCQLQAWSIEYKSRKDNMRTMEAVEVDESDDSCVLCGDGGELICCDNCPSTYHQACLPSQGAIID</sequence>
<dbReference type="Pfam" id="PF16135">
    <property type="entry name" value="TDBD"/>
    <property type="match status" value="1"/>
</dbReference>
<dbReference type="OrthoDB" id="429143at2759"/>
<comment type="subcellular location">
    <subcellularLocation>
        <location evidence="1">Nucleus</location>
    </subcellularLocation>
</comment>
<dbReference type="GO" id="GO:0005634">
    <property type="term" value="C:nucleus"/>
    <property type="evidence" value="ECO:0007669"/>
    <property type="project" value="UniProtKB-SubCell"/>
</dbReference>
<evidence type="ECO:0000313" key="7">
    <source>
        <dbReference type="EMBL" id="KAG1369911.1"/>
    </source>
</evidence>
<dbReference type="PANTHER" id="PTHR46508">
    <property type="entry name" value="PHD FINGER FAMILY PROTEIN"/>
    <property type="match status" value="1"/>
</dbReference>
<keyword evidence="8" id="KW-1185">Reference proteome</keyword>
<keyword evidence="3" id="KW-0862">Zinc</keyword>
<organism evidence="7 8">
    <name type="scientific">Cocos nucifera</name>
    <name type="common">Coconut palm</name>
    <dbReference type="NCBI Taxonomy" id="13894"/>
    <lineage>
        <taxon>Eukaryota</taxon>
        <taxon>Viridiplantae</taxon>
        <taxon>Streptophyta</taxon>
        <taxon>Embryophyta</taxon>
        <taxon>Tracheophyta</taxon>
        <taxon>Spermatophyta</taxon>
        <taxon>Magnoliopsida</taxon>
        <taxon>Liliopsida</taxon>
        <taxon>Arecaceae</taxon>
        <taxon>Arecoideae</taxon>
        <taxon>Cocoseae</taxon>
        <taxon>Attaleinae</taxon>
        <taxon>Cocos</taxon>
    </lineage>
</organism>
<dbReference type="Proteomes" id="UP000797356">
    <property type="component" value="Chromosome 15"/>
</dbReference>
<evidence type="ECO:0000256" key="3">
    <source>
        <dbReference type="ARBA" id="ARBA00022833"/>
    </source>
</evidence>
<dbReference type="InterPro" id="IPR011011">
    <property type="entry name" value="Znf_FYVE_PHD"/>
</dbReference>
<dbReference type="InterPro" id="IPR032308">
    <property type="entry name" value="TDBD"/>
</dbReference>
<feature type="domain" description="Tify" evidence="6">
    <location>
        <begin position="1247"/>
        <end position="1297"/>
    </location>
</feature>
<evidence type="ECO:0000256" key="4">
    <source>
        <dbReference type="ARBA" id="ARBA00023242"/>
    </source>
</evidence>
<accession>A0A8K0NDA6</accession>
<protein>
    <submittedName>
        <fullName evidence="7">Increased DNA methylation 1-like</fullName>
    </submittedName>
</protein>
<feature type="region of interest" description="Disordered" evidence="5">
    <location>
        <begin position="588"/>
        <end position="640"/>
    </location>
</feature>
<dbReference type="Gene3D" id="3.30.40.10">
    <property type="entry name" value="Zinc/RING finger domain, C3HC4 (zinc finger)"/>
    <property type="match status" value="1"/>
</dbReference>
<name>A0A8K0NDA6_COCNU</name>
<evidence type="ECO:0000256" key="5">
    <source>
        <dbReference type="SAM" id="MobiDB-lite"/>
    </source>
</evidence>
<comment type="caution">
    <text evidence="7">The sequence shown here is derived from an EMBL/GenBank/DDBJ whole genome shotgun (WGS) entry which is preliminary data.</text>
</comment>
<keyword evidence="4" id="KW-0539">Nucleus</keyword>
<dbReference type="GO" id="GO:0008270">
    <property type="term" value="F:zinc ion binding"/>
    <property type="evidence" value="ECO:0007669"/>
    <property type="project" value="UniProtKB-KW"/>
</dbReference>